<feature type="transmembrane region" description="Helical" evidence="8">
    <location>
        <begin position="7"/>
        <end position="29"/>
    </location>
</feature>
<evidence type="ECO:0000256" key="4">
    <source>
        <dbReference type="ARBA" id="ARBA00022692"/>
    </source>
</evidence>
<evidence type="ECO:0000256" key="7">
    <source>
        <dbReference type="RuleBase" id="RU369079"/>
    </source>
</evidence>
<comment type="function">
    <text evidence="7">Part of the tripartite ATP-independent periplasmic (TRAP) transport system.</text>
</comment>
<dbReference type="InterPro" id="IPR010656">
    <property type="entry name" value="DctM"/>
</dbReference>
<feature type="transmembrane region" description="Helical" evidence="8">
    <location>
        <begin position="66"/>
        <end position="85"/>
    </location>
</feature>
<dbReference type="GO" id="GO:0005886">
    <property type="term" value="C:plasma membrane"/>
    <property type="evidence" value="ECO:0007669"/>
    <property type="project" value="UniProtKB-SubCell"/>
</dbReference>
<comment type="caution">
    <text evidence="10">The sequence shown here is derived from an EMBL/GenBank/DDBJ whole genome shotgun (WGS) entry which is preliminary data.</text>
</comment>
<dbReference type="RefSeq" id="WP_132544712.1">
    <property type="nucleotide sequence ID" value="NZ_SLWW01000008.1"/>
</dbReference>
<evidence type="ECO:0000256" key="8">
    <source>
        <dbReference type="SAM" id="Phobius"/>
    </source>
</evidence>
<feature type="transmembrane region" description="Helical" evidence="8">
    <location>
        <begin position="440"/>
        <end position="466"/>
    </location>
</feature>
<name>A0A4R2KVR5_9RHOB</name>
<evidence type="ECO:0000256" key="2">
    <source>
        <dbReference type="ARBA" id="ARBA00022475"/>
    </source>
</evidence>
<evidence type="ECO:0000256" key="1">
    <source>
        <dbReference type="ARBA" id="ARBA00004429"/>
    </source>
</evidence>
<keyword evidence="6 8" id="KW-0472">Membrane</keyword>
<dbReference type="EMBL" id="SLWW01000008">
    <property type="protein sequence ID" value="TCO70805.1"/>
    <property type="molecule type" value="Genomic_DNA"/>
</dbReference>
<reference evidence="10 11" key="1">
    <citation type="submission" date="2019-03" db="EMBL/GenBank/DDBJ databases">
        <title>Genomic Encyclopedia of Type Strains, Phase IV (KMG-IV): sequencing the most valuable type-strain genomes for metagenomic binning, comparative biology and taxonomic classification.</title>
        <authorList>
            <person name="Goeker M."/>
        </authorList>
    </citation>
    <scope>NUCLEOTIDE SEQUENCE [LARGE SCALE GENOMIC DNA]</scope>
    <source>
        <strain evidence="10 11">DSM 4868</strain>
    </source>
</reference>
<dbReference type="OrthoDB" id="7339120at2"/>
<sequence>MTGAEGFLLAMGLGLFAGILSGIPAMLAIAGVPLVTALIGAAFGVFDLAFLNFFPARVWGVMSNRLLMAVPLFILMGVLLERARLAERMLGVLARMTGGSARGMALSVLAFSTLIAASTGIIGATVVMLVLIGLPAMRKAGVDKRLAAGLICASGTLGQVIPPSIVLVLLGDQIGNVYLEAQQRAGNFAPDAVSVGDLFAGALIPGLVLVAFYAVYVALRLKPAPGPAPSPRDPVPAGEVLFTFLPPVLLILAVLGSILAGVATTTEAAGLGAVGAALLAAHAAEPLRAGRWLIAAAGLAALVLVGLGMAGMGRAAPGSAAGIAALAAAALIGAGTLWAGGRLWRVGLLQGAMADTVRISGMVFGIVVAASLLSLVFRGFGGDHLVEAWMAALPGGTYGAIALVMALIFLMGFLLEAVEIIYIVVPLLGPPILGTDISPVWFAILIAMNLQTSFLTPPFGFALFYFRSVAPPDITTLDTYRGVVPFVLLQLAALGVLIAVPGLATWLPDLIFR</sequence>
<feature type="domain" description="TRAP C4-dicarboxylate transport system permease DctM subunit" evidence="9">
    <location>
        <begin position="285"/>
        <end position="502"/>
    </location>
</feature>
<evidence type="ECO:0000313" key="11">
    <source>
        <dbReference type="Proteomes" id="UP000295142"/>
    </source>
</evidence>
<feature type="transmembrane region" description="Helical" evidence="8">
    <location>
        <begin position="240"/>
        <end position="262"/>
    </location>
</feature>
<organism evidence="10 11">
    <name type="scientific">Rhodovulum euryhalinum</name>
    <dbReference type="NCBI Taxonomy" id="35805"/>
    <lineage>
        <taxon>Bacteria</taxon>
        <taxon>Pseudomonadati</taxon>
        <taxon>Pseudomonadota</taxon>
        <taxon>Alphaproteobacteria</taxon>
        <taxon>Rhodobacterales</taxon>
        <taxon>Paracoccaceae</taxon>
        <taxon>Rhodovulum</taxon>
    </lineage>
</organism>
<keyword evidence="3 7" id="KW-0997">Cell inner membrane</keyword>
<comment type="subcellular location">
    <subcellularLocation>
        <location evidence="1 7">Cell inner membrane</location>
        <topology evidence="1 7">Multi-pass membrane protein</topology>
    </subcellularLocation>
</comment>
<keyword evidence="4 8" id="KW-0812">Transmembrane</keyword>
<dbReference type="InterPro" id="IPR004681">
    <property type="entry name" value="TRAP_DctM"/>
</dbReference>
<feature type="transmembrane region" description="Helical" evidence="8">
    <location>
        <begin position="359"/>
        <end position="380"/>
    </location>
</feature>
<evidence type="ECO:0000256" key="3">
    <source>
        <dbReference type="ARBA" id="ARBA00022519"/>
    </source>
</evidence>
<keyword evidence="7" id="KW-0813">Transport</keyword>
<feature type="transmembrane region" description="Helical" evidence="8">
    <location>
        <begin position="318"/>
        <end position="339"/>
    </location>
</feature>
<evidence type="ECO:0000256" key="6">
    <source>
        <dbReference type="ARBA" id="ARBA00023136"/>
    </source>
</evidence>
<feature type="transmembrane region" description="Helical" evidence="8">
    <location>
        <begin position="198"/>
        <end position="219"/>
    </location>
</feature>
<protein>
    <submittedName>
        <fullName evidence="10">Tripartite ATP-independent transporter DctM subunit</fullName>
    </submittedName>
</protein>
<feature type="transmembrane region" description="Helical" evidence="8">
    <location>
        <begin position="35"/>
        <end position="54"/>
    </location>
</feature>
<keyword evidence="11" id="KW-1185">Reference proteome</keyword>
<dbReference type="PANTHER" id="PTHR33362:SF7">
    <property type="entry name" value="SLL1103 PROTEIN"/>
    <property type="match status" value="1"/>
</dbReference>
<dbReference type="AlphaFoldDB" id="A0A4R2KVR5"/>
<gene>
    <name evidence="10" type="ORF">EV655_10846</name>
</gene>
<dbReference type="Proteomes" id="UP000295142">
    <property type="component" value="Unassembled WGS sequence"/>
</dbReference>
<evidence type="ECO:0000256" key="5">
    <source>
        <dbReference type="ARBA" id="ARBA00022989"/>
    </source>
</evidence>
<feature type="transmembrane region" description="Helical" evidence="8">
    <location>
        <begin position="292"/>
        <end position="312"/>
    </location>
</feature>
<keyword evidence="5 8" id="KW-1133">Transmembrane helix</keyword>
<feature type="transmembrane region" description="Helical" evidence="8">
    <location>
        <begin position="486"/>
        <end position="507"/>
    </location>
</feature>
<feature type="transmembrane region" description="Helical" evidence="8">
    <location>
        <begin position="146"/>
        <end position="170"/>
    </location>
</feature>
<dbReference type="Pfam" id="PF06808">
    <property type="entry name" value="DctM"/>
    <property type="match status" value="2"/>
</dbReference>
<feature type="domain" description="TRAP C4-dicarboxylate transport system permease DctM subunit" evidence="9">
    <location>
        <begin position="15"/>
        <end position="282"/>
    </location>
</feature>
<proteinExistence type="predicted"/>
<accession>A0A4R2KVR5</accession>
<evidence type="ECO:0000259" key="9">
    <source>
        <dbReference type="Pfam" id="PF06808"/>
    </source>
</evidence>
<feature type="transmembrane region" description="Helical" evidence="8">
    <location>
        <begin position="105"/>
        <end position="134"/>
    </location>
</feature>
<feature type="transmembrane region" description="Helical" evidence="8">
    <location>
        <begin position="400"/>
        <end position="428"/>
    </location>
</feature>
<keyword evidence="2" id="KW-1003">Cell membrane</keyword>
<dbReference type="GO" id="GO:0022857">
    <property type="term" value="F:transmembrane transporter activity"/>
    <property type="evidence" value="ECO:0007669"/>
    <property type="project" value="UniProtKB-UniRule"/>
</dbReference>
<dbReference type="PANTHER" id="PTHR33362">
    <property type="entry name" value="SIALIC ACID TRAP TRANSPORTER PERMEASE PROTEIN SIAT-RELATED"/>
    <property type="match status" value="1"/>
</dbReference>
<evidence type="ECO:0000313" key="10">
    <source>
        <dbReference type="EMBL" id="TCO70805.1"/>
    </source>
</evidence>
<feature type="transmembrane region" description="Helical" evidence="8">
    <location>
        <begin position="268"/>
        <end position="285"/>
    </location>
</feature>